<dbReference type="PANTHER" id="PTHR43671">
    <property type="entry name" value="SERINE/THREONINE-PROTEIN KINASE NEK"/>
    <property type="match status" value="1"/>
</dbReference>
<dbReference type="EC" id="2.7.11.1" evidence="1"/>
<dbReference type="SUPFAM" id="SSF56112">
    <property type="entry name" value="Protein kinase-like (PK-like)"/>
    <property type="match status" value="1"/>
</dbReference>
<keyword evidence="7" id="KW-1133">Transmembrane helix</keyword>
<comment type="caution">
    <text evidence="9">The sequence shown here is derived from an EMBL/GenBank/DDBJ whole genome shotgun (WGS) entry which is preliminary data.</text>
</comment>
<accession>A0ABT4A1W2</accession>
<name>A0ABT4A1W2_9BACT</name>
<dbReference type="Proteomes" id="UP001207654">
    <property type="component" value="Unassembled WGS sequence"/>
</dbReference>
<dbReference type="GO" id="GO:0016301">
    <property type="term" value="F:kinase activity"/>
    <property type="evidence" value="ECO:0007669"/>
    <property type="project" value="UniProtKB-KW"/>
</dbReference>
<dbReference type="InterPro" id="IPR008271">
    <property type="entry name" value="Ser/Thr_kinase_AS"/>
</dbReference>
<keyword evidence="4 9" id="KW-0418">Kinase</keyword>
<dbReference type="PROSITE" id="PS50011">
    <property type="entry name" value="PROTEIN_KINASE_DOM"/>
    <property type="match status" value="1"/>
</dbReference>
<keyword evidence="3" id="KW-0547">Nucleotide-binding</keyword>
<keyword evidence="7" id="KW-0812">Transmembrane</keyword>
<proteinExistence type="predicted"/>
<dbReference type="EMBL" id="JAPNKA010000001">
    <property type="protein sequence ID" value="MCY1075631.1"/>
    <property type="molecule type" value="Genomic_DNA"/>
</dbReference>
<dbReference type="Gene3D" id="1.10.510.10">
    <property type="entry name" value="Transferase(Phosphotransferase) domain 1"/>
    <property type="match status" value="1"/>
</dbReference>
<dbReference type="SMART" id="SM00220">
    <property type="entry name" value="S_TKc"/>
    <property type="match status" value="1"/>
</dbReference>
<evidence type="ECO:0000256" key="4">
    <source>
        <dbReference type="ARBA" id="ARBA00022777"/>
    </source>
</evidence>
<dbReference type="InterPro" id="IPR011009">
    <property type="entry name" value="Kinase-like_dom_sf"/>
</dbReference>
<evidence type="ECO:0000256" key="2">
    <source>
        <dbReference type="ARBA" id="ARBA00022679"/>
    </source>
</evidence>
<reference evidence="9 10" key="1">
    <citation type="submission" date="2022-11" db="EMBL/GenBank/DDBJ databases">
        <title>Minimal conservation of predation-associated metabolite biosynthetic gene clusters underscores biosynthetic potential of Myxococcota including descriptions for ten novel species: Archangium lansinium sp. nov., Myxococcus landrumus sp. nov., Nannocystis bai.</title>
        <authorList>
            <person name="Ahearne A."/>
            <person name="Stevens C."/>
            <person name="Phillips K."/>
        </authorList>
    </citation>
    <scope>NUCLEOTIDE SEQUENCE [LARGE SCALE GENOMIC DNA]</scope>
    <source>
        <strain evidence="9 10">MIWBW</strain>
    </source>
</reference>
<keyword evidence="7" id="KW-0472">Membrane</keyword>
<feature type="region of interest" description="Disordered" evidence="6">
    <location>
        <begin position="386"/>
        <end position="421"/>
    </location>
</feature>
<evidence type="ECO:0000256" key="6">
    <source>
        <dbReference type="SAM" id="MobiDB-lite"/>
    </source>
</evidence>
<feature type="region of interest" description="Disordered" evidence="6">
    <location>
        <begin position="331"/>
        <end position="351"/>
    </location>
</feature>
<dbReference type="PROSITE" id="PS00108">
    <property type="entry name" value="PROTEIN_KINASE_ST"/>
    <property type="match status" value="1"/>
</dbReference>
<dbReference type="PANTHER" id="PTHR43671:SF13">
    <property type="entry name" value="SERINE_THREONINE-PROTEIN KINASE NEK2"/>
    <property type="match status" value="1"/>
</dbReference>
<keyword evidence="2" id="KW-0808">Transferase</keyword>
<protein>
    <recommendedName>
        <fullName evidence="1">non-specific serine/threonine protein kinase</fullName>
        <ecNumber evidence="1">2.7.11.1</ecNumber>
    </recommendedName>
</protein>
<evidence type="ECO:0000313" key="9">
    <source>
        <dbReference type="EMBL" id="MCY1075631.1"/>
    </source>
</evidence>
<evidence type="ECO:0000259" key="8">
    <source>
        <dbReference type="PROSITE" id="PS50011"/>
    </source>
</evidence>
<dbReference type="RefSeq" id="WP_267534555.1">
    <property type="nucleotide sequence ID" value="NZ_JAPNKA010000001.1"/>
</dbReference>
<evidence type="ECO:0000256" key="3">
    <source>
        <dbReference type="ARBA" id="ARBA00022741"/>
    </source>
</evidence>
<dbReference type="Gene3D" id="3.30.200.20">
    <property type="entry name" value="Phosphorylase Kinase, domain 1"/>
    <property type="match status" value="1"/>
</dbReference>
<sequence length="616" mass="67957">MSQPLHPHQLHSGHRIRDFLVVRRLGVGGFAFVFLVEREGRRYSVKMAARPISKEDEDQVDDWMRREVASLEHLEHPHLLPVLERGRWPDLEKGYTYFVTPYVSGSTFHVWRWRERVTLRRSVGVVCEFLKTLEVLHEHGICHRDVKAENLLVREGDDTPFLIDFGTVHLPCASVLTDGLAPGTLHCQPPEAVLFFASLLSEDSPRDARLEARPAADLYAVGVLLYETLTNCRPFSTRLPLEQLLAAIASTPPLEPGRLAPGTPESLRGLALRLLAKQPDQRPPSARAVREELERLLGEEGHTPPWQTPALRPSECARARELFPDVDMLEEPREESAELEPSPQENPPPAREWWTRRRMRGFVALALGLGVLGIGWMLLRAEPTAPATPAHSEKGTQSVPTSSPSEAPETSPTPPPTSSHRCALLTSLLGAATAQLLGCATTPVRPDPIGYLASCSPEARATPVKLGIKPDEQASFIEPESGTPVSNESIEDGGALNIKPGPITASMFVEIKGQEVETRITGEAVTTPNRVYIQFDRLHLADGTSYPICGVAVDGKHQYGIPTYAKLPMHGAKVDPARVDKSPGSAVLNDPRFETVLQGPEEYYVPRVDLAPPDWR</sequence>
<keyword evidence="10" id="KW-1185">Reference proteome</keyword>
<evidence type="ECO:0000313" key="10">
    <source>
        <dbReference type="Proteomes" id="UP001207654"/>
    </source>
</evidence>
<dbReference type="Pfam" id="PF00069">
    <property type="entry name" value="Pkinase"/>
    <property type="match status" value="1"/>
</dbReference>
<feature type="transmembrane region" description="Helical" evidence="7">
    <location>
        <begin position="361"/>
        <end position="379"/>
    </location>
</feature>
<evidence type="ECO:0000256" key="5">
    <source>
        <dbReference type="ARBA" id="ARBA00022840"/>
    </source>
</evidence>
<keyword evidence="5" id="KW-0067">ATP-binding</keyword>
<organism evidence="9 10">
    <name type="scientific">Archangium lansingense</name>
    <dbReference type="NCBI Taxonomy" id="2995310"/>
    <lineage>
        <taxon>Bacteria</taxon>
        <taxon>Pseudomonadati</taxon>
        <taxon>Myxococcota</taxon>
        <taxon>Myxococcia</taxon>
        <taxon>Myxococcales</taxon>
        <taxon>Cystobacterineae</taxon>
        <taxon>Archangiaceae</taxon>
        <taxon>Archangium</taxon>
    </lineage>
</organism>
<evidence type="ECO:0000256" key="7">
    <source>
        <dbReference type="SAM" id="Phobius"/>
    </source>
</evidence>
<dbReference type="InterPro" id="IPR000719">
    <property type="entry name" value="Prot_kinase_dom"/>
</dbReference>
<dbReference type="InterPro" id="IPR050660">
    <property type="entry name" value="NEK_Ser/Thr_kinase"/>
</dbReference>
<feature type="domain" description="Protein kinase" evidence="8">
    <location>
        <begin position="19"/>
        <end position="297"/>
    </location>
</feature>
<feature type="compositionally biased region" description="Low complexity" evidence="6">
    <location>
        <begin position="398"/>
        <end position="410"/>
    </location>
</feature>
<gene>
    <name evidence="9" type="ORF">OV287_14195</name>
</gene>
<feature type="transmembrane region" description="Helical" evidence="7">
    <location>
        <begin position="20"/>
        <end position="37"/>
    </location>
</feature>
<evidence type="ECO:0000256" key="1">
    <source>
        <dbReference type="ARBA" id="ARBA00012513"/>
    </source>
</evidence>